<feature type="compositionally biased region" description="Low complexity" evidence="1">
    <location>
        <begin position="37"/>
        <end position="51"/>
    </location>
</feature>
<evidence type="ECO:0000313" key="3">
    <source>
        <dbReference type="Proteomes" id="UP001241603"/>
    </source>
</evidence>
<protein>
    <submittedName>
        <fullName evidence="2">Uncharacterized protein</fullName>
    </submittedName>
</protein>
<name>A0ABU0HD06_9HYPH</name>
<evidence type="ECO:0000313" key="2">
    <source>
        <dbReference type="EMBL" id="MDQ0440160.1"/>
    </source>
</evidence>
<proteinExistence type="predicted"/>
<dbReference type="RefSeq" id="WP_266351033.1">
    <property type="nucleotide sequence ID" value="NZ_JAPKNG010000007.1"/>
</dbReference>
<dbReference type="EMBL" id="JAUSVO010000007">
    <property type="protein sequence ID" value="MDQ0440160.1"/>
    <property type="molecule type" value="Genomic_DNA"/>
</dbReference>
<comment type="caution">
    <text evidence="2">The sequence shown here is derived from an EMBL/GenBank/DDBJ whole genome shotgun (WGS) entry which is preliminary data.</text>
</comment>
<keyword evidence="3" id="KW-1185">Reference proteome</keyword>
<accession>A0ABU0HD06</accession>
<gene>
    <name evidence="2" type="ORF">QO014_004573</name>
</gene>
<evidence type="ECO:0000256" key="1">
    <source>
        <dbReference type="SAM" id="MobiDB-lite"/>
    </source>
</evidence>
<sequence length="59" mass="6881">MTQNKHPHFKSKAEREQDNALQAQYRELGNPELVAAIKQQKKAQPQPQMQAKLDKPERE</sequence>
<organism evidence="2 3">
    <name type="scientific">Kaistia dalseonensis</name>
    <dbReference type="NCBI Taxonomy" id="410840"/>
    <lineage>
        <taxon>Bacteria</taxon>
        <taxon>Pseudomonadati</taxon>
        <taxon>Pseudomonadota</taxon>
        <taxon>Alphaproteobacteria</taxon>
        <taxon>Hyphomicrobiales</taxon>
        <taxon>Kaistiaceae</taxon>
        <taxon>Kaistia</taxon>
    </lineage>
</organism>
<feature type="region of interest" description="Disordered" evidence="1">
    <location>
        <begin position="37"/>
        <end position="59"/>
    </location>
</feature>
<dbReference type="Proteomes" id="UP001241603">
    <property type="component" value="Unassembled WGS sequence"/>
</dbReference>
<reference evidence="2 3" key="1">
    <citation type="submission" date="2023-07" db="EMBL/GenBank/DDBJ databases">
        <title>Genomic Encyclopedia of Type Strains, Phase IV (KMG-IV): sequencing the most valuable type-strain genomes for metagenomic binning, comparative biology and taxonomic classification.</title>
        <authorList>
            <person name="Goeker M."/>
        </authorList>
    </citation>
    <scope>NUCLEOTIDE SEQUENCE [LARGE SCALE GENOMIC DNA]</scope>
    <source>
        <strain evidence="2 3">B6-8</strain>
    </source>
</reference>